<dbReference type="AlphaFoldDB" id="A0A395T8X4"/>
<comment type="caution">
    <text evidence="2">The sequence shown here is derived from an EMBL/GenBank/DDBJ whole genome shotgun (WGS) entry which is preliminary data.</text>
</comment>
<protein>
    <submittedName>
        <fullName evidence="2">Uncharacterized protein</fullName>
    </submittedName>
</protein>
<evidence type="ECO:0000256" key="1">
    <source>
        <dbReference type="SAM" id="MobiDB-lite"/>
    </source>
</evidence>
<evidence type="ECO:0000313" key="3">
    <source>
        <dbReference type="Proteomes" id="UP000266234"/>
    </source>
</evidence>
<reference evidence="2 3" key="1">
    <citation type="journal article" date="2018" name="PLoS Pathog.">
        <title>Evolution of structural diversity of trichothecenes, a family of toxins produced by plant pathogenic and entomopathogenic fungi.</title>
        <authorList>
            <person name="Proctor R.H."/>
            <person name="McCormick S.P."/>
            <person name="Kim H.S."/>
            <person name="Cardoza R.E."/>
            <person name="Stanley A.M."/>
            <person name="Lindo L."/>
            <person name="Kelly A."/>
            <person name="Brown D.W."/>
            <person name="Lee T."/>
            <person name="Vaughan M.M."/>
            <person name="Alexander N.J."/>
            <person name="Busman M."/>
            <person name="Gutierrez S."/>
        </authorList>
    </citation>
    <scope>NUCLEOTIDE SEQUENCE [LARGE SCALE GENOMIC DNA]</scope>
    <source>
        <strain evidence="2 3">NRRL 20695</strain>
    </source>
</reference>
<evidence type="ECO:0000313" key="2">
    <source>
        <dbReference type="EMBL" id="RGP81111.1"/>
    </source>
</evidence>
<feature type="region of interest" description="Disordered" evidence="1">
    <location>
        <begin position="590"/>
        <end position="619"/>
    </location>
</feature>
<feature type="region of interest" description="Disordered" evidence="1">
    <location>
        <begin position="272"/>
        <end position="308"/>
    </location>
</feature>
<name>A0A395T8X4_9HYPO</name>
<gene>
    <name evidence="2" type="ORF">FLONG3_758</name>
</gene>
<dbReference type="Proteomes" id="UP000266234">
    <property type="component" value="Unassembled WGS sequence"/>
</dbReference>
<feature type="region of interest" description="Disordered" evidence="1">
    <location>
        <begin position="741"/>
        <end position="794"/>
    </location>
</feature>
<feature type="compositionally biased region" description="Polar residues" evidence="1">
    <location>
        <begin position="134"/>
        <end position="146"/>
    </location>
</feature>
<organism evidence="2 3">
    <name type="scientific">Fusarium longipes</name>
    <dbReference type="NCBI Taxonomy" id="694270"/>
    <lineage>
        <taxon>Eukaryota</taxon>
        <taxon>Fungi</taxon>
        <taxon>Dikarya</taxon>
        <taxon>Ascomycota</taxon>
        <taxon>Pezizomycotina</taxon>
        <taxon>Sordariomycetes</taxon>
        <taxon>Hypocreomycetidae</taxon>
        <taxon>Hypocreales</taxon>
        <taxon>Nectriaceae</taxon>
        <taxon>Fusarium</taxon>
    </lineage>
</organism>
<feature type="region of interest" description="Disordered" evidence="1">
    <location>
        <begin position="108"/>
        <end position="146"/>
    </location>
</feature>
<proteinExistence type="predicted"/>
<feature type="compositionally biased region" description="Basic residues" evidence="1">
    <location>
        <begin position="784"/>
        <end position="794"/>
    </location>
</feature>
<keyword evidence="3" id="KW-1185">Reference proteome</keyword>
<feature type="compositionally biased region" description="Polar residues" evidence="1">
    <location>
        <begin position="108"/>
        <end position="126"/>
    </location>
</feature>
<sequence length="794" mass="88983">MEGPFIENSLQAAMKARLSESNQGNQPTEASVAAVADAPAVDMDPYAAGLDFLGGFEPDFDFSQFDDQLVEEPFHPVDCVLDEHIDPELHNDASVPLQEQVGPKRLSNATRQSNLSPPRQSLTSPPRQVLGHSLTATPQSFGSPPSQLPVQYGQLYQSPPWHPNQGQHDLFGLPQQSAAWYPQNPYPCDYQPQVSYPDEGINGHVGAISIPQFPPVLDPMVGYLPLAYPTTDGPNANPSPQPAAICMNCGRMAHYGSCPLPKPLPQSKPLLQPTPSVQPGRGVVARSLPPPKQRKPVSERRWMDESDDAQTIQLPVKVVKKSDKNINRRVPRNTREKKVEPGPDVFPYPAFGQISTWQTTNGLVVSYTREGQLGDDVLFDATTLRDYLDQNPRRLKIWLQNAPSKCKGRLDPADTKCRYSECPAKFGTILHGWHRVALDEFHVLTSNGTKDPYKMAGVMHLWCLEQCYDPLELMEKGIMFPDERRLPYEDLNRMAITRDDYKRVIEGGIRPWVRERRRVGTVQAPYERHEDTLSWALCNFHVKSQNATRGKCRNMRNADRPDDEKKTIEIIMGDLSEYIRREQLARARGTRRYVKSKRLSSEPTEPSRVGRRSPRTQHRSEEILDVIEVAEVAPEKPEQVSVPFEPLPISDADFADLASFIQQSKEDDTFIRPLTPQSLGLDLHGNIENHDVPSARVLKSPSSMVRLSPPKSPKGQDDIHVITTTQAADSPLGLESLFGSLTERRSSSGSRKRSRSDNDVAASESGKKRRTSSLESKRSELRRSSRVSVKRTSF</sequence>
<accession>A0A395T8X4</accession>
<dbReference type="OrthoDB" id="5307331at2759"/>
<feature type="region of interest" description="Disordered" evidence="1">
    <location>
        <begin position="693"/>
        <end position="717"/>
    </location>
</feature>
<dbReference type="EMBL" id="PXOG01000015">
    <property type="protein sequence ID" value="RGP81111.1"/>
    <property type="molecule type" value="Genomic_DNA"/>
</dbReference>